<dbReference type="RefSeq" id="WP_067705234.1">
    <property type="nucleotide sequence ID" value="NZ_LLZH01000321.1"/>
</dbReference>
<proteinExistence type="predicted"/>
<sequence>MHGWKFITPALSGCLLLVGGGASASAADGPRVGVSAVQYDSPGATVPAIVTVYNIAKGTRVVISATGTAGSTVTCSGPVWKNPVRHTASRTCYLRLPAKAGKYAVRGTATLTRNGSTRTVSGAAGRPVVADGKISEQPMSPATIRQIERCQNTTSDVWLTFDDSGSAKQVKSILATLKRNNVKGHFFFRGDWARQHPKLFSSITAAGHVIGNHTSTHPALSRMGKTNLTKQIDAGTAATGEPKLLRPPFGAGAFSTRLVDIAAARGYQLCRWTTDTVDWDHTPTKVMVERVTYGDYRTAPLRAGGVLLMHGHGRYTASGLQQIINAVRAKGLTPQRLK</sequence>
<dbReference type="InterPro" id="IPR002509">
    <property type="entry name" value="NODB_dom"/>
</dbReference>
<comment type="caution">
    <text evidence="3">The sequence shown here is derived from an EMBL/GenBank/DDBJ whole genome shotgun (WGS) entry which is preliminary data.</text>
</comment>
<evidence type="ECO:0000256" key="1">
    <source>
        <dbReference type="SAM" id="SignalP"/>
    </source>
</evidence>
<dbReference type="GO" id="GO:0016020">
    <property type="term" value="C:membrane"/>
    <property type="evidence" value="ECO:0007669"/>
    <property type="project" value="TreeGrafter"/>
</dbReference>
<evidence type="ECO:0000259" key="2">
    <source>
        <dbReference type="PROSITE" id="PS51677"/>
    </source>
</evidence>
<dbReference type="Pfam" id="PF01522">
    <property type="entry name" value="Polysacc_deac_1"/>
    <property type="match status" value="1"/>
</dbReference>
<dbReference type="Proteomes" id="UP000053244">
    <property type="component" value="Unassembled WGS sequence"/>
</dbReference>
<dbReference type="OrthoDB" id="9797391at2"/>
<dbReference type="InterPro" id="IPR011330">
    <property type="entry name" value="Glyco_hydro/deAcase_b/a-brl"/>
</dbReference>
<dbReference type="GO" id="GO:0016810">
    <property type="term" value="F:hydrolase activity, acting on carbon-nitrogen (but not peptide) bonds"/>
    <property type="evidence" value="ECO:0007669"/>
    <property type="project" value="InterPro"/>
</dbReference>
<dbReference type="PANTHER" id="PTHR10587">
    <property type="entry name" value="GLYCOSYL TRANSFERASE-RELATED"/>
    <property type="match status" value="1"/>
</dbReference>
<dbReference type="PANTHER" id="PTHR10587:SF128">
    <property type="entry name" value="POLYSACCHARIDE DEACETYLASE PDAB-RELATED"/>
    <property type="match status" value="1"/>
</dbReference>
<keyword evidence="4" id="KW-1185">Reference proteome</keyword>
<dbReference type="AlphaFoldDB" id="A0A101JCS2"/>
<name>A0A101JCS2_9ACTN</name>
<organism evidence="3 4">
    <name type="scientific">Actinoplanes awajinensis subsp. mycoplanecinus</name>
    <dbReference type="NCBI Taxonomy" id="135947"/>
    <lineage>
        <taxon>Bacteria</taxon>
        <taxon>Bacillati</taxon>
        <taxon>Actinomycetota</taxon>
        <taxon>Actinomycetes</taxon>
        <taxon>Micromonosporales</taxon>
        <taxon>Micromonosporaceae</taxon>
        <taxon>Actinoplanes</taxon>
    </lineage>
</organism>
<feature type="signal peptide" evidence="1">
    <location>
        <begin position="1"/>
        <end position="26"/>
    </location>
</feature>
<protein>
    <recommendedName>
        <fullName evidence="2">NodB homology domain-containing protein</fullName>
    </recommendedName>
</protein>
<dbReference type="EMBL" id="LLZH01000321">
    <property type="protein sequence ID" value="KUL24396.1"/>
    <property type="molecule type" value="Genomic_DNA"/>
</dbReference>
<gene>
    <name evidence="3" type="ORF">ADL15_43640</name>
</gene>
<feature type="chain" id="PRO_5007097632" description="NodB homology domain-containing protein" evidence="1">
    <location>
        <begin position="27"/>
        <end position="338"/>
    </location>
</feature>
<evidence type="ECO:0000313" key="4">
    <source>
        <dbReference type="Proteomes" id="UP000053244"/>
    </source>
</evidence>
<dbReference type="SUPFAM" id="SSF88713">
    <property type="entry name" value="Glycoside hydrolase/deacetylase"/>
    <property type="match status" value="1"/>
</dbReference>
<dbReference type="CDD" id="cd10917">
    <property type="entry name" value="CE4_NodB_like_6s_7s"/>
    <property type="match status" value="1"/>
</dbReference>
<keyword evidence="1" id="KW-0732">Signal</keyword>
<feature type="domain" description="NodB homology" evidence="2">
    <location>
        <begin position="155"/>
        <end position="335"/>
    </location>
</feature>
<dbReference type="InterPro" id="IPR050248">
    <property type="entry name" value="Polysacc_deacetylase_ArnD"/>
</dbReference>
<dbReference type="Gene3D" id="3.20.20.370">
    <property type="entry name" value="Glycoside hydrolase/deacetylase"/>
    <property type="match status" value="1"/>
</dbReference>
<dbReference type="PROSITE" id="PS51677">
    <property type="entry name" value="NODB"/>
    <property type="match status" value="1"/>
</dbReference>
<evidence type="ECO:0000313" key="3">
    <source>
        <dbReference type="EMBL" id="KUL24396.1"/>
    </source>
</evidence>
<dbReference type="GO" id="GO:0005975">
    <property type="term" value="P:carbohydrate metabolic process"/>
    <property type="evidence" value="ECO:0007669"/>
    <property type="project" value="InterPro"/>
</dbReference>
<accession>A0A101JCS2</accession>
<reference evidence="3 4" key="1">
    <citation type="submission" date="2015-10" db="EMBL/GenBank/DDBJ databases">
        <authorList>
            <person name="Gilbert D.G."/>
        </authorList>
    </citation>
    <scope>NUCLEOTIDE SEQUENCE [LARGE SCALE GENOMIC DNA]</scope>
    <source>
        <strain evidence="3 4">NRRL B-16712</strain>
    </source>
</reference>